<feature type="transmembrane region" description="Helical" evidence="1">
    <location>
        <begin position="173"/>
        <end position="195"/>
    </location>
</feature>
<feature type="transmembrane region" description="Helical" evidence="1">
    <location>
        <begin position="207"/>
        <end position="229"/>
    </location>
</feature>
<protein>
    <submittedName>
        <fullName evidence="2">Uncharacterized protein</fullName>
    </submittedName>
</protein>
<proteinExistence type="predicted"/>
<comment type="caution">
    <text evidence="2">The sequence shown here is derived from an EMBL/GenBank/DDBJ whole genome shotgun (WGS) entry which is preliminary data.</text>
</comment>
<accession>A0ABD4EMR4</accession>
<evidence type="ECO:0000313" key="3">
    <source>
        <dbReference type="Proteomes" id="UP000075763"/>
    </source>
</evidence>
<keyword evidence="1" id="KW-0812">Transmembrane</keyword>
<feature type="transmembrane region" description="Helical" evidence="1">
    <location>
        <begin position="134"/>
        <end position="152"/>
    </location>
</feature>
<feature type="transmembrane region" description="Helical" evidence="1">
    <location>
        <begin position="107"/>
        <end position="128"/>
    </location>
</feature>
<organism evidence="2 3">
    <name type="scientific">Pseudoalteromonas tetraodonis</name>
    <dbReference type="NCBI Taxonomy" id="43659"/>
    <lineage>
        <taxon>Bacteria</taxon>
        <taxon>Pseudomonadati</taxon>
        <taxon>Pseudomonadota</taxon>
        <taxon>Gammaproteobacteria</taxon>
        <taxon>Alteromonadales</taxon>
        <taxon>Pseudoalteromonadaceae</taxon>
        <taxon>Pseudoalteromonas</taxon>
    </lineage>
</organism>
<name>A0ABD4EMR4_9GAMM</name>
<dbReference type="EMBL" id="LVCN01000020">
    <property type="protein sequence ID" value="KYL35685.1"/>
    <property type="molecule type" value="Genomic_DNA"/>
</dbReference>
<reference evidence="2 3" key="1">
    <citation type="submission" date="2016-03" db="EMBL/GenBank/DDBJ databases">
        <authorList>
            <person name="Zhang H."/>
            <person name="Liu R."/>
            <person name="Wang M."/>
            <person name="Wang H."/>
            <person name="Wang L."/>
            <person name="Song L."/>
        </authorList>
    </citation>
    <scope>NUCLEOTIDE SEQUENCE [LARGE SCALE GENOMIC DNA]</scope>
    <source>
        <strain evidence="2 3">DSM 16099</strain>
    </source>
</reference>
<dbReference type="Proteomes" id="UP000075763">
    <property type="component" value="Unassembled WGS sequence"/>
</dbReference>
<dbReference type="AlphaFoldDB" id="A0ABD4EMR4"/>
<evidence type="ECO:0000313" key="2">
    <source>
        <dbReference type="EMBL" id="KYL35685.1"/>
    </source>
</evidence>
<keyword evidence="1" id="KW-0472">Membrane</keyword>
<gene>
    <name evidence="2" type="ORF">A2I96_13405</name>
</gene>
<evidence type="ECO:0000256" key="1">
    <source>
        <dbReference type="SAM" id="Phobius"/>
    </source>
</evidence>
<sequence>MSDPYFDISRYPKDSPTDIAFTPISKDVVPKEYLKFKSDVEAFISTNKVLFKDDAVTREQFYEEVYSVASLCYSGEKSDLLTAKQALDDIKGEVLSQHWLKARSKILINYGIAALIISLLLFVSRFLFDDNYSFYFISLIGTCVGSWLSVAIRTKLLLFDEIRQNISENASPYIRCIFACVLSFACLIMFKVGVIEIKLGGISSKEIGTSIEIAIALGILFGFSEKYLISTMDNKSKKALS</sequence>
<keyword evidence="1" id="KW-1133">Transmembrane helix</keyword>